<sequence>MKSGKQRRIELKAQKQARKIKLANQKLAAREAMREAENLASGGVIVDLSALAPNNSYGEPDFVKRKYYFDQPFICAGCNSQEVWTAVQQKWWYEVAKGGLFSTAKFCRTCRRQEQSRRAEARRIHLEGIAKKRQGNRLFINPSSTL</sequence>
<dbReference type="RefSeq" id="WP_254014021.1">
    <property type="nucleotide sequence ID" value="NZ_JAMZMM010000306.1"/>
</dbReference>
<proteinExistence type="predicted"/>
<organism evidence="2 3">
    <name type="scientific">Limnofasciculus baicalensis BBK-W-15</name>
    <dbReference type="NCBI Taxonomy" id="2699891"/>
    <lineage>
        <taxon>Bacteria</taxon>
        <taxon>Bacillati</taxon>
        <taxon>Cyanobacteriota</taxon>
        <taxon>Cyanophyceae</taxon>
        <taxon>Coleofasciculales</taxon>
        <taxon>Coleofasciculaceae</taxon>
        <taxon>Limnofasciculus</taxon>
        <taxon>Limnofasciculus baicalensis</taxon>
    </lineage>
</organism>
<protein>
    <submittedName>
        <fullName evidence="2">Zinc-ribbon domain-containing protein</fullName>
    </submittedName>
</protein>
<comment type="caution">
    <text evidence="2">The sequence shown here is derived from an EMBL/GenBank/DDBJ whole genome shotgun (WGS) entry which is preliminary data.</text>
</comment>
<dbReference type="AlphaFoldDB" id="A0AAE3GWD2"/>
<name>A0AAE3GWD2_9CYAN</name>
<dbReference type="EMBL" id="JAMZMM010000306">
    <property type="protein sequence ID" value="MCP2731277.1"/>
    <property type="molecule type" value="Genomic_DNA"/>
</dbReference>
<evidence type="ECO:0000313" key="2">
    <source>
        <dbReference type="EMBL" id="MCP2731277.1"/>
    </source>
</evidence>
<evidence type="ECO:0000313" key="3">
    <source>
        <dbReference type="Proteomes" id="UP001204953"/>
    </source>
</evidence>
<evidence type="ECO:0000259" key="1">
    <source>
        <dbReference type="Pfam" id="PF13451"/>
    </source>
</evidence>
<feature type="domain" description="Probable zinc-binding" evidence="1">
    <location>
        <begin position="70"/>
        <end position="118"/>
    </location>
</feature>
<dbReference type="Pfam" id="PF13451">
    <property type="entry name" value="zf_Tbcl"/>
    <property type="match status" value="1"/>
</dbReference>
<accession>A0AAE3GWD2</accession>
<reference evidence="2" key="1">
    <citation type="submission" date="2022-06" db="EMBL/GenBank/DDBJ databases">
        <title>New cyanobacteria of genus Symplocastrum in benthos of Lake Baikal.</title>
        <authorList>
            <person name="Sorokovikova E."/>
            <person name="Tikhonova I."/>
            <person name="Krasnopeev A."/>
            <person name="Evseev P."/>
            <person name="Gladkikh A."/>
            <person name="Belykh O."/>
        </authorList>
    </citation>
    <scope>NUCLEOTIDE SEQUENCE</scope>
    <source>
        <strain evidence="2">BBK-W-15</strain>
    </source>
</reference>
<dbReference type="InterPro" id="IPR025306">
    <property type="entry name" value="Zn-bnd_dom_prob"/>
</dbReference>
<keyword evidence="3" id="KW-1185">Reference proteome</keyword>
<gene>
    <name evidence="2" type="ORF">NJ959_22900</name>
</gene>
<dbReference type="Proteomes" id="UP001204953">
    <property type="component" value="Unassembled WGS sequence"/>
</dbReference>